<dbReference type="Gene3D" id="3.30.2410.10">
    <property type="entry name" value="Hect, E3 ligase catalytic domain"/>
    <property type="match status" value="1"/>
</dbReference>
<keyword evidence="14" id="KW-0040">ANK repeat</keyword>
<accession>D7FPN0</accession>
<feature type="repeat" description="ANK" evidence="14">
    <location>
        <begin position="1182"/>
        <end position="1214"/>
    </location>
</feature>
<keyword evidence="9" id="KW-0131">Cell cycle</keyword>
<evidence type="ECO:0000256" key="12">
    <source>
        <dbReference type="ARBA" id="ARBA00041409"/>
    </source>
</evidence>
<gene>
    <name evidence="18" type="ORF">Esi_0194_0029</name>
</gene>
<dbReference type="GO" id="GO:0005783">
    <property type="term" value="C:endoplasmic reticulum"/>
    <property type="evidence" value="ECO:0007669"/>
    <property type="project" value="UniProtKB-SubCell"/>
</dbReference>
<evidence type="ECO:0000256" key="8">
    <source>
        <dbReference type="ARBA" id="ARBA00023034"/>
    </source>
</evidence>
<reference evidence="18 19" key="1">
    <citation type="journal article" date="2010" name="Nature">
        <title>The Ectocarpus genome and the independent evolution of multicellularity in brown algae.</title>
        <authorList>
            <person name="Cock J.M."/>
            <person name="Sterck L."/>
            <person name="Rouze P."/>
            <person name="Scornet D."/>
            <person name="Allen A.E."/>
            <person name="Amoutzias G."/>
            <person name="Anthouard V."/>
            <person name="Artiguenave F."/>
            <person name="Aury J.M."/>
            <person name="Badger J.H."/>
            <person name="Beszteri B."/>
            <person name="Billiau K."/>
            <person name="Bonnet E."/>
            <person name="Bothwell J.H."/>
            <person name="Bowler C."/>
            <person name="Boyen C."/>
            <person name="Brownlee C."/>
            <person name="Carrano C.J."/>
            <person name="Charrier B."/>
            <person name="Cho G.Y."/>
            <person name="Coelho S.M."/>
            <person name="Collen J."/>
            <person name="Corre E."/>
            <person name="Da Silva C."/>
            <person name="Delage L."/>
            <person name="Delaroque N."/>
            <person name="Dittami S.M."/>
            <person name="Doulbeau S."/>
            <person name="Elias M."/>
            <person name="Farnham G."/>
            <person name="Gachon C.M."/>
            <person name="Gschloessl B."/>
            <person name="Heesch S."/>
            <person name="Jabbari K."/>
            <person name="Jubin C."/>
            <person name="Kawai H."/>
            <person name="Kimura K."/>
            <person name="Kloareg B."/>
            <person name="Kupper F.C."/>
            <person name="Lang D."/>
            <person name="Le Bail A."/>
            <person name="Leblanc C."/>
            <person name="Lerouge P."/>
            <person name="Lohr M."/>
            <person name="Lopez P.J."/>
            <person name="Martens C."/>
            <person name="Maumus F."/>
            <person name="Michel G."/>
            <person name="Miranda-Saavedra D."/>
            <person name="Morales J."/>
            <person name="Moreau H."/>
            <person name="Motomura T."/>
            <person name="Nagasato C."/>
            <person name="Napoli C.A."/>
            <person name="Nelson D.R."/>
            <person name="Nyvall-Collen P."/>
            <person name="Peters A.F."/>
            <person name="Pommier C."/>
            <person name="Potin P."/>
            <person name="Poulain J."/>
            <person name="Quesneville H."/>
            <person name="Read B."/>
            <person name="Rensing S.A."/>
            <person name="Ritter A."/>
            <person name="Rousvoal S."/>
            <person name="Samanta M."/>
            <person name="Samson G."/>
            <person name="Schroeder D.C."/>
            <person name="Segurens B."/>
            <person name="Strittmatter M."/>
            <person name="Tonon T."/>
            <person name="Tregear J.W."/>
            <person name="Valentin K."/>
            <person name="von Dassow P."/>
            <person name="Yamagishi T."/>
            <person name="Van de Peer Y."/>
            <person name="Wincker P."/>
        </authorList>
    </citation>
    <scope>NUCLEOTIDE SEQUENCE [LARGE SCALE GENOMIC DNA]</scope>
    <source>
        <strain evidence="19">Ec32 / CCAP1310/4</strain>
    </source>
</reference>
<evidence type="ECO:0000256" key="9">
    <source>
        <dbReference type="ARBA" id="ARBA00023306"/>
    </source>
</evidence>
<dbReference type="InterPro" id="IPR036770">
    <property type="entry name" value="Ankyrin_rpt-contain_sf"/>
</dbReference>
<evidence type="ECO:0000256" key="13">
    <source>
        <dbReference type="ARBA" id="ARBA00042378"/>
    </source>
</evidence>
<sequence length="1690" mass="177892">MSSSDASDLVDSDDAEVSSPPTKSSRSRFLERSAGKGKAASRPKAASAAPCAPARNRRGIRKDYLQEEERSSSSWHGSGSDDSGGSSDEGGGGGRRGQLADGRKDTRKNPRVAASRRRATAKSGGRLDSTRSGARTEASTHRQRPPNSSSVKAPPPRRKSAVGKGPKRADSDSPYAGCDDAEDSEEEDQEFMLEEDMPAAGSRGLATLRGGNAARRRTRAISRTTGDTAHGTATRSGARKRPIRTSTAAGFPQLLESASDDDDDDQSLLSVATVKPPIKHAGSVSGDSQAGGGGGATSTLTPFALSDDDDDGCLRNTDSDDDGTAGGSGGGGGGGGGDGVSSNSSDEPVLCRCGARDWRDGTRWIRCDVPGCRTWEHLACAYPGEALEDRGGEEGREEKAHVCGGCQAKGSSTAAAGATRGGRRSLTRWGDDGPSAPSPAHSSTSLSPPVGQNTPSGSQRSPGAGSPSVRRSQRVSRLEGMRVRLRKNVVGDEESCSSSNDDPSSPRVGVVRIGGVDGDSIDHTEEDGESESDGFWAPEGQVEISQEYRCRCGATRGDDPRGGAGDGDWVQCHSDACGLWEHAACCDHGCSAPSRNATTRRHFCLDCDPKGKKHARWEDKMRKKLKRELAARQAAASGRAATATATASGVATVTGTKKTEAEKRFGAMVRGLWMAVVSGNAPLVEKAFREAEGSDVPVRRLVSAGPPEACPNVVSLLAGGRARDGGAGKGAAKDDDKAIEIEAPSASYPLPAGLSLLMVAAGYWKVIADETAATLDMSAGAASAAAATVLPDTSCSAKVSNTLPCAEDRPEKAAGAADLGGSIDPLPGTPTLPLPVDGVAGTVRSGEQELVATASNAPICKTATRPVDETTTARPGLVATTDARAEPAQTPTARSTKTAAAAATAVATCTAAASGADFPQLASDARLAVLRLVLERSRERAVLGVDAEGRTALHHAAAVGGAGEVSLLLEGELGRGAALMVSHERLTPLHVAAAAGHPETCVSILRALAPGPRAAVLEASDAGTSDETALHLACLEGRSACVRVILDEDSRVERELADEMTSHVVNGVPAETPPPHIPVVLARTAEGATALMAAAGCPSPSCVGLIIGNLRRRIIPHPRSKLSELRAVDQLGMNALHYAAGRDAEGSVSAAKAVLAAERSIACDYSAGWGEEANINAGDANNHASPLHLAAAISHKEMVTLLLTEGANSVLEDRQGWTPVMYADFGGRKEGAVLELLQHEPEKQLEALGRVLSSPGGGGGGGIDQHHHSRIVEVVQNLVTVPSFFSLVNRFIRKKPDLLLGSLSFLKDVPGLLDFENKRVLMRMLIDNHDEDTRNDYHLLAFPPMGGFGYEFDGQICIRRGAGQALGALLAWMESAARRWREEGLAAWLRVRQPAFTFDKEAGYGQGVEREGGGGEAALQGRQERDKDLKGFELLGILIGANLAWNKVLNLNLNPVVWKVMLSRKVRQSDLELVDPMYFKSLMQILETEGVGQFCLQFGDLALNSCADTAGIDPDDAVTDENKALYAKLALESKTTGRWRKQAKALAHGMRRLVPLGLLKMFTENELGLLLAGPGDIDPGDWERNAHFTGEPTAMLRRWFWNVVRSLTKEERSLLLQFATGCSRLPAGGFRGLAPRTFTVAMIDYDPERPLPMAATCFYMLKLPRYPDLYSLRKNLLVAIRHGAAGFEFS</sequence>
<keyword evidence="7" id="KW-0256">Endoplasmic reticulum</keyword>
<dbReference type="PROSITE" id="PS50297">
    <property type="entry name" value="ANK_REP_REGION"/>
    <property type="match status" value="1"/>
</dbReference>
<feature type="compositionally biased region" description="Low complexity" evidence="16">
    <location>
        <begin position="203"/>
        <end position="213"/>
    </location>
</feature>
<evidence type="ECO:0000256" key="1">
    <source>
        <dbReference type="ARBA" id="ARBA00000885"/>
    </source>
</evidence>
<dbReference type="InterPro" id="IPR000569">
    <property type="entry name" value="HECT_dom"/>
</dbReference>
<evidence type="ECO:0000256" key="7">
    <source>
        <dbReference type="ARBA" id="ARBA00022824"/>
    </source>
</evidence>
<comment type="subcellular location">
    <subcellularLocation>
        <location evidence="2">Endoplasmic reticulum</location>
    </subcellularLocation>
    <subcellularLocation>
        <location evidence="10">Golgi apparatus</location>
        <location evidence="10">Golgi stack membrane</location>
    </subcellularLocation>
</comment>
<dbReference type="GO" id="GO:0006511">
    <property type="term" value="P:ubiquitin-dependent protein catabolic process"/>
    <property type="evidence" value="ECO:0007669"/>
    <property type="project" value="TreeGrafter"/>
</dbReference>
<dbReference type="Gene3D" id="1.25.40.20">
    <property type="entry name" value="Ankyrin repeat-containing domain"/>
    <property type="match status" value="2"/>
</dbReference>
<dbReference type="Gene3D" id="3.90.1750.10">
    <property type="entry name" value="Hect, E3 ligase catalytic domains"/>
    <property type="match status" value="1"/>
</dbReference>
<dbReference type="Pfam" id="PF00632">
    <property type="entry name" value="HECT"/>
    <property type="match status" value="1"/>
</dbReference>
<feature type="region of interest" description="Disordered" evidence="16">
    <location>
        <begin position="862"/>
        <end position="895"/>
    </location>
</feature>
<evidence type="ECO:0000256" key="11">
    <source>
        <dbReference type="ARBA" id="ARBA00040370"/>
    </source>
</evidence>
<feature type="region of interest" description="Disordered" evidence="16">
    <location>
        <begin position="407"/>
        <end position="536"/>
    </location>
</feature>
<evidence type="ECO:0000256" key="4">
    <source>
        <dbReference type="ARBA" id="ARBA00012485"/>
    </source>
</evidence>
<feature type="compositionally biased region" description="Polar residues" evidence="16">
    <location>
        <begin position="450"/>
        <end position="461"/>
    </location>
</feature>
<dbReference type="GO" id="GO:0016567">
    <property type="term" value="P:protein ubiquitination"/>
    <property type="evidence" value="ECO:0007669"/>
    <property type="project" value="TreeGrafter"/>
</dbReference>
<evidence type="ECO:0000256" key="3">
    <source>
        <dbReference type="ARBA" id="ARBA00004906"/>
    </source>
</evidence>
<dbReference type="InterPro" id="IPR035983">
    <property type="entry name" value="Hect_E3_ubiquitin_ligase"/>
</dbReference>
<dbReference type="EC" id="2.3.2.26" evidence="4"/>
<feature type="compositionally biased region" description="Low complexity" evidence="16">
    <location>
        <begin position="496"/>
        <end position="514"/>
    </location>
</feature>
<dbReference type="SMART" id="SM00119">
    <property type="entry name" value="HECTc"/>
    <property type="match status" value="1"/>
</dbReference>
<keyword evidence="8" id="KW-0333">Golgi apparatus</keyword>
<evidence type="ECO:0000256" key="6">
    <source>
        <dbReference type="ARBA" id="ARBA00022786"/>
    </source>
</evidence>
<evidence type="ECO:0000256" key="14">
    <source>
        <dbReference type="PROSITE-ProRule" id="PRU00023"/>
    </source>
</evidence>
<dbReference type="PROSITE" id="PS50088">
    <property type="entry name" value="ANK_REPEAT"/>
    <property type="match status" value="1"/>
</dbReference>
<keyword evidence="19" id="KW-1185">Reference proteome</keyword>
<dbReference type="InParanoid" id="D7FPN0"/>
<dbReference type="InterPro" id="IPR002110">
    <property type="entry name" value="Ankyrin_rpt"/>
</dbReference>
<dbReference type="OrthoDB" id="6057829at2759"/>
<feature type="compositionally biased region" description="Basic residues" evidence="16">
    <location>
        <begin position="109"/>
        <end position="120"/>
    </location>
</feature>
<evidence type="ECO:0000256" key="16">
    <source>
        <dbReference type="SAM" id="MobiDB-lite"/>
    </source>
</evidence>
<comment type="pathway">
    <text evidence="3">Protein modification; protein ubiquitination.</text>
</comment>
<dbReference type="SUPFAM" id="SSF48403">
    <property type="entry name" value="Ankyrin repeat"/>
    <property type="match status" value="1"/>
</dbReference>
<dbReference type="eggNOG" id="KOG0504">
    <property type="taxonomic scope" value="Eukaryota"/>
</dbReference>
<dbReference type="eggNOG" id="KOG0939">
    <property type="taxonomic scope" value="Eukaryota"/>
</dbReference>
<feature type="compositionally biased region" description="Basic and acidic residues" evidence="16">
    <location>
        <begin position="61"/>
        <end position="71"/>
    </location>
</feature>
<dbReference type="PANTHER" id="PTHR11254">
    <property type="entry name" value="HECT DOMAIN UBIQUITIN-PROTEIN LIGASE"/>
    <property type="match status" value="1"/>
</dbReference>
<dbReference type="InterPro" id="IPR011011">
    <property type="entry name" value="Znf_FYVE_PHD"/>
</dbReference>
<dbReference type="SUPFAM" id="SSF56204">
    <property type="entry name" value="Hect, E3 ligase catalytic domain"/>
    <property type="match status" value="1"/>
</dbReference>
<feature type="compositionally biased region" description="Gly residues" evidence="16">
    <location>
        <begin position="87"/>
        <end position="96"/>
    </location>
</feature>
<evidence type="ECO:0000256" key="2">
    <source>
        <dbReference type="ARBA" id="ARBA00004240"/>
    </source>
</evidence>
<feature type="region of interest" description="Disordered" evidence="16">
    <location>
        <begin position="1"/>
        <end position="348"/>
    </location>
</feature>
<feature type="compositionally biased region" description="Acidic residues" evidence="16">
    <location>
        <begin position="179"/>
        <end position="197"/>
    </location>
</feature>
<feature type="compositionally biased region" description="Gly residues" evidence="16">
    <location>
        <begin position="324"/>
        <end position="339"/>
    </location>
</feature>
<feature type="compositionally biased region" description="Low complexity" evidence="16">
    <location>
        <begin position="434"/>
        <end position="449"/>
    </location>
</feature>
<evidence type="ECO:0000313" key="18">
    <source>
        <dbReference type="EMBL" id="CBJ30487.1"/>
    </source>
</evidence>
<dbReference type="CDD" id="cd15517">
    <property type="entry name" value="PHD_TCF19_like"/>
    <property type="match status" value="1"/>
</dbReference>
<name>D7FPN0_ECTSI</name>
<protein>
    <recommendedName>
        <fullName evidence="11">E3 ubiquitin-protein ligase HACE1</fullName>
        <ecNumber evidence="4">2.3.2.26</ecNumber>
    </recommendedName>
    <alternativeName>
        <fullName evidence="13">HECT domain and ankyrin repeat-containing E3 ubiquitin-protein ligase 1</fullName>
    </alternativeName>
    <alternativeName>
        <fullName evidence="12">HECT-type E3 ubiquitin transferase HACE1</fullName>
    </alternativeName>
</protein>
<evidence type="ECO:0000256" key="15">
    <source>
        <dbReference type="PROSITE-ProRule" id="PRU00104"/>
    </source>
</evidence>
<evidence type="ECO:0000313" key="19">
    <source>
        <dbReference type="Proteomes" id="UP000002630"/>
    </source>
</evidence>
<dbReference type="GO" id="GO:0061630">
    <property type="term" value="F:ubiquitin protein ligase activity"/>
    <property type="evidence" value="ECO:0007669"/>
    <property type="project" value="UniProtKB-EC"/>
</dbReference>
<organism evidence="18 19">
    <name type="scientific">Ectocarpus siliculosus</name>
    <name type="common">Brown alga</name>
    <name type="synonym">Conferva siliculosa</name>
    <dbReference type="NCBI Taxonomy" id="2880"/>
    <lineage>
        <taxon>Eukaryota</taxon>
        <taxon>Sar</taxon>
        <taxon>Stramenopiles</taxon>
        <taxon>Ochrophyta</taxon>
        <taxon>PX clade</taxon>
        <taxon>Phaeophyceae</taxon>
        <taxon>Ectocarpales</taxon>
        <taxon>Ectocarpaceae</taxon>
        <taxon>Ectocarpus</taxon>
    </lineage>
</organism>
<feature type="active site" description="Glycyl thioester intermediate" evidence="15">
    <location>
        <position position="1657"/>
    </location>
</feature>
<comment type="catalytic activity">
    <reaction evidence="1">
        <text>S-ubiquitinyl-[E2 ubiquitin-conjugating enzyme]-L-cysteine + [acceptor protein]-L-lysine = [E2 ubiquitin-conjugating enzyme]-L-cysteine + N(6)-ubiquitinyl-[acceptor protein]-L-lysine.</text>
        <dbReference type="EC" id="2.3.2.26"/>
    </reaction>
</comment>
<dbReference type="GO" id="GO:0032580">
    <property type="term" value="C:Golgi cisterna membrane"/>
    <property type="evidence" value="ECO:0007669"/>
    <property type="project" value="UniProtKB-SubCell"/>
</dbReference>
<dbReference type="SUPFAM" id="SSF57903">
    <property type="entry name" value="FYVE/PHD zinc finger"/>
    <property type="match status" value="1"/>
</dbReference>
<dbReference type="EMBL" id="FN648369">
    <property type="protein sequence ID" value="CBJ30487.1"/>
    <property type="molecule type" value="Genomic_DNA"/>
</dbReference>
<dbReference type="InterPro" id="IPR050409">
    <property type="entry name" value="E3_ubiq-protein_ligase"/>
</dbReference>
<feature type="compositionally biased region" description="Low complexity" evidence="16">
    <location>
        <begin position="72"/>
        <end position="86"/>
    </location>
</feature>
<dbReference type="Pfam" id="PF12796">
    <property type="entry name" value="Ank_2"/>
    <property type="match status" value="2"/>
</dbReference>
<feature type="compositionally biased region" description="Low complexity" evidence="16">
    <location>
        <begin position="36"/>
        <end position="54"/>
    </location>
</feature>
<evidence type="ECO:0000256" key="5">
    <source>
        <dbReference type="ARBA" id="ARBA00022679"/>
    </source>
</evidence>
<dbReference type="SMART" id="SM00248">
    <property type="entry name" value="ANK"/>
    <property type="match status" value="5"/>
</dbReference>
<evidence type="ECO:0000256" key="10">
    <source>
        <dbReference type="ARBA" id="ARBA00037859"/>
    </source>
</evidence>
<dbReference type="PROSITE" id="PS50237">
    <property type="entry name" value="HECT"/>
    <property type="match status" value="1"/>
</dbReference>
<dbReference type="PANTHER" id="PTHR11254:SF440">
    <property type="entry name" value="E3 UBIQUITIN-PROTEIN LIGASE NEDD-4"/>
    <property type="match status" value="1"/>
</dbReference>
<keyword evidence="5" id="KW-0808">Transferase</keyword>
<feature type="domain" description="HECT" evidence="17">
    <location>
        <begin position="1426"/>
        <end position="1690"/>
    </location>
</feature>
<proteinExistence type="predicted"/>
<dbReference type="InterPro" id="IPR013083">
    <property type="entry name" value="Znf_RING/FYVE/PHD"/>
</dbReference>
<dbReference type="Proteomes" id="UP000002630">
    <property type="component" value="Linkage Group LG19"/>
</dbReference>
<keyword evidence="6 15" id="KW-0833">Ubl conjugation pathway</keyword>
<dbReference type="Gene3D" id="3.30.40.10">
    <property type="entry name" value="Zinc/RING finger domain, C3HC4 (zinc finger)"/>
    <property type="match status" value="2"/>
</dbReference>
<evidence type="ECO:0000259" key="17">
    <source>
        <dbReference type="PROSITE" id="PS50237"/>
    </source>
</evidence>
<dbReference type="STRING" id="2880.D7FPN0"/>
<dbReference type="EMBL" id="FN649744">
    <property type="protein sequence ID" value="CBJ30487.1"/>
    <property type="molecule type" value="Genomic_DNA"/>
</dbReference>